<feature type="region of interest" description="Disordered" evidence="1">
    <location>
        <begin position="124"/>
        <end position="150"/>
    </location>
</feature>
<dbReference type="EMBL" id="FJUW01000066">
    <property type="protein sequence ID" value="CZT11996.1"/>
    <property type="molecule type" value="Genomic_DNA"/>
</dbReference>
<dbReference type="AlphaFoldDB" id="A0A1E1LNG4"/>
<gene>
    <name evidence="2" type="ORF">RCO7_07981</name>
</gene>
<evidence type="ECO:0000313" key="2">
    <source>
        <dbReference type="EMBL" id="CZT11996.1"/>
    </source>
</evidence>
<feature type="compositionally biased region" description="Polar residues" evidence="1">
    <location>
        <begin position="70"/>
        <end position="87"/>
    </location>
</feature>
<comment type="caution">
    <text evidence="2">The sequence shown here is derived from an EMBL/GenBank/DDBJ whole genome shotgun (WGS) entry which is preliminary data.</text>
</comment>
<keyword evidence="3" id="KW-1185">Reference proteome</keyword>
<proteinExistence type="predicted"/>
<name>A0A1E1LNG4_9HELO</name>
<protein>
    <submittedName>
        <fullName evidence="2">Uncharacterized protein</fullName>
    </submittedName>
</protein>
<organism evidence="2 3">
    <name type="scientific">Rhynchosporium graminicola</name>
    <dbReference type="NCBI Taxonomy" id="2792576"/>
    <lineage>
        <taxon>Eukaryota</taxon>
        <taxon>Fungi</taxon>
        <taxon>Dikarya</taxon>
        <taxon>Ascomycota</taxon>
        <taxon>Pezizomycotina</taxon>
        <taxon>Leotiomycetes</taxon>
        <taxon>Helotiales</taxon>
        <taxon>Ploettnerulaceae</taxon>
        <taxon>Rhynchosporium</taxon>
    </lineage>
</organism>
<dbReference type="InParanoid" id="A0A1E1LNG4"/>
<reference evidence="3" key="1">
    <citation type="submission" date="2016-03" db="EMBL/GenBank/DDBJ databases">
        <authorList>
            <person name="Ploux O."/>
        </authorList>
    </citation>
    <scope>NUCLEOTIDE SEQUENCE [LARGE SCALE GENOMIC DNA]</scope>
    <source>
        <strain evidence="3">UK7</strain>
    </source>
</reference>
<dbReference type="Proteomes" id="UP000178129">
    <property type="component" value="Unassembled WGS sequence"/>
</dbReference>
<evidence type="ECO:0000256" key="1">
    <source>
        <dbReference type="SAM" id="MobiDB-lite"/>
    </source>
</evidence>
<feature type="region of interest" description="Disordered" evidence="1">
    <location>
        <begin position="66"/>
        <end position="103"/>
    </location>
</feature>
<sequence>MAEPRNATLVEVLRNIDVAVLKHQPAFQIPDFQMTASEPEILQAFIQIAFNQGWKRFMRNIEAQEERTNNLETESLSATSSQNQQPPTIRPGHPNFSSLRPVTPREYKSDGIAYDRDVEEVRSKGFTNATGQKRRRAGEKSVWPTKNGGTASYVVLKDSPVKKEAGAKIEPA</sequence>
<accession>A0A1E1LNG4</accession>
<evidence type="ECO:0000313" key="3">
    <source>
        <dbReference type="Proteomes" id="UP000178129"/>
    </source>
</evidence>